<evidence type="ECO:0000313" key="4">
    <source>
        <dbReference type="Proteomes" id="UP000316628"/>
    </source>
</evidence>
<sequence length="325" mass="36849">MTNARTNKHDVFVSYSRKDRSQVRQVVADLRASGLVVWLDEAEVGFGDHVRRKVFDGITASSVVLAFTSRNSLTSQFVLNELDAAMWREMDEKRVVVVPVLLGRIDHEELPQDLRGKNFVDLRHNFARRWEAERSRLIGDLTALVRGEATEGGAVVLRAGDPLIRFFARYHYRHTKDSRDPVPAARMVEVAQSFVSAIVSEWRDEDERLSRSGSEDRLFFNVQRFLNRYGEFALQQMTLYYFDHGPTNFAEPFTEEEFEDLADHLMVLMAVCTPRPADAPDDPRHVLVRLQGGVITLASVGQDDPSASDPWPSTGRDASAEDPRA</sequence>
<dbReference type="InterPro" id="IPR035897">
    <property type="entry name" value="Toll_tir_struct_dom_sf"/>
</dbReference>
<evidence type="ECO:0000256" key="1">
    <source>
        <dbReference type="SAM" id="MobiDB-lite"/>
    </source>
</evidence>
<accession>A0A543JJE0</accession>
<feature type="region of interest" description="Disordered" evidence="1">
    <location>
        <begin position="298"/>
        <end position="325"/>
    </location>
</feature>
<dbReference type="Pfam" id="PF13676">
    <property type="entry name" value="TIR_2"/>
    <property type="match status" value="1"/>
</dbReference>
<dbReference type="GO" id="GO:0007165">
    <property type="term" value="P:signal transduction"/>
    <property type="evidence" value="ECO:0007669"/>
    <property type="project" value="InterPro"/>
</dbReference>
<evidence type="ECO:0000313" key="3">
    <source>
        <dbReference type="EMBL" id="TQM82956.1"/>
    </source>
</evidence>
<feature type="domain" description="TIR" evidence="2">
    <location>
        <begin position="7"/>
        <end position="149"/>
    </location>
</feature>
<reference evidence="3 4" key="1">
    <citation type="submission" date="2019-06" db="EMBL/GenBank/DDBJ databases">
        <title>Sequencing the genomes of 1000 actinobacteria strains.</title>
        <authorList>
            <person name="Klenk H.-P."/>
        </authorList>
    </citation>
    <scope>NUCLEOTIDE SEQUENCE [LARGE SCALE GENOMIC DNA]</scope>
    <source>
        <strain evidence="3 4">DSM 45456</strain>
    </source>
</reference>
<dbReference type="Gene3D" id="3.40.50.10140">
    <property type="entry name" value="Toll/interleukin-1 receptor homology (TIR) domain"/>
    <property type="match status" value="1"/>
</dbReference>
<dbReference type="InterPro" id="IPR000157">
    <property type="entry name" value="TIR_dom"/>
</dbReference>
<keyword evidence="4" id="KW-1185">Reference proteome</keyword>
<gene>
    <name evidence="3" type="ORF">FHX81_5369</name>
</gene>
<comment type="caution">
    <text evidence="3">The sequence shown here is derived from an EMBL/GenBank/DDBJ whole genome shotgun (WGS) entry which is preliminary data.</text>
</comment>
<dbReference type="SMART" id="SM00255">
    <property type="entry name" value="TIR"/>
    <property type="match status" value="1"/>
</dbReference>
<dbReference type="Proteomes" id="UP000316628">
    <property type="component" value="Unassembled WGS sequence"/>
</dbReference>
<dbReference type="SUPFAM" id="SSF52200">
    <property type="entry name" value="Toll/Interleukin receptor TIR domain"/>
    <property type="match status" value="1"/>
</dbReference>
<protein>
    <submittedName>
        <fullName evidence="3">TIR domain-containing protein</fullName>
    </submittedName>
</protein>
<dbReference type="EMBL" id="VFPP01000001">
    <property type="protein sequence ID" value="TQM82956.1"/>
    <property type="molecule type" value="Genomic_DNA"/>
</dbReference>
<dbReference type="RefSeq" id="WP_170232180.1">
    <property type="nucleotide sequence ID" value="NZ_VFPP01000001.1"/>
</dbReference>
<name>A0A543JJE0_9PSEU</name>
<dbReference type="AlphaFoldDB" id="A0A543JJE0"/>
<dbReference type="PROSITE" id="PS50104">
    <property type="entry name" value="TIR"/>
    <property type="match status" value="1"/>
</dbReference>
<proteinExistence type="predicted"/>
<organism evidence="3 4">
    <name type="scientific">Saccharothrix saharensis</name>
    <dbReference type="NCBI Taxonomy" id="571190"/>
    <lineage>
        <taxon>Bacteria</taxon>
        <taxon>Bacillati</taxon>
        <taxon>Actinomycetota</taxon>
        <taxon>Actinomycetes</taxon>
        <taxon>Pseudonocardiales</taxon>
        <taxon>Pseudonocardiaceae</taxon>
        <taxon>Saccharothrix</taxon>
    </lineage>
</organism>
<evidence type="ECO:0000259" key="2">
    <source>
        <dbReference type="PROSITE" id="PS50104"/>
    </source>
</evidence>